<dbReference type="EMBL" id="OFTC01000001">
    <property type="protein sequence ID" value="SOZ34365.1"/>
    <property type="molecule type" value="Genomic_DNA"/>
</dbReference>
<dbReference type="PANTHER" id="PTHR45458">
    <property type="entry name" value="SHORT-CHAIN DEHYDROGENASE/REDUCTASE SDR"/>
    <property type="match status" value="1"/>
</dbReference>
<dbReference type="PANTHER" id="PTHR45458:SF1">
    <property type="entry name" value="SHORT CHAIN DEHYDROGENASE"/>
    <property type="match status" value="1"/>
</dbReference>
<dbReference type="InterPro" id="IPR036291">
    <property type="entry name" value="NAD(P)-bd_dom_sf"/>
</dbReference>
<dbReference type="Proteomes" id="UP000256710">
    <property type="component" value="Unassembled WGS sequence"/>
</dbReference>
<dbReference type="InterPro" id="IPR002347">
    <property type="entry name" value="SDR_fam"/>
</dbReference>
<dbReference type="NCBIfam" id="NF005403">
    <property type="entry name" value="PRK06953.1"/>
    <property type="match status" value="1"/>
</dbReference>
<evidence type="ECO:0000313" key="1">
    <source>
        <dbReference type="EMBL" id="SOZ34365.1"/>
    </source>
</evidence>
<organism evidence="2 3">
    <name type="scientific">Cupriavidus neocaledonicus</name>
    <dbReference type="NCBI Taxonomy" id="1040979"/>
    <lineage>
        <taxon>Bacteria</taxon>
        <taxon>Pseudomonadati</taxon>
        <taxon>Pseudomonadota</taxon>
        <taxon>Betaproteobacteria</taxon>
        <taxon>Burkholderiales</taxon>
        <taxon>Burkholderiaceae</taxon>
        <taxon>Cupriavidus</taxon>
    </lineage>
</organism>
<dbReference type="Pfam" id="PF00106">
    <property type="entry name" value="adh_short"/>
    <property type="match status" value="1"/>
</dbReference>
<evidence type="ECO:0000313" key="4">
    <source>
        <dbReference type="Proteomes" id="UP000256710"/>
    </source>
</evidence>
<reference evidence="3 4" key="1">
    <citation type="submission" date="2018-01" db="EMBL/GenBank/DDBJ databases">
        <authorList>
            <person name="Clerissi C."/>
        </authorList>
    </citation>
    <scope>NUCLEOTIDE SEQUENCE [LARGE SCALE GENOMIC DNA]</scope>
    <source>
        <strain evidence="1">Cupriavidus taiwanensis STM 6082</strain>
        <strain evidence="2">Cupriavidus taiwanensis STM 6160</strain>
    </source>
</reference>
<dbReference type="AlphaFoldDB" id="A0A375H4M7"/>
<evidence type="ECO:0000313" key="3">
    <source>
        <dbReference type="Proteomes" id="UP000255168"/>
    </source>
</evidence>
<dbReference type="SUPFAM" id="SSF51735">
    <property type="entry name" value="NAD(P)-binding Rossmann-fold domains"/>
    <property type="match status" value="1"/>
</dbReference>
<name>A0A375H4M7_9BURK</name>
<dbReference type="Gene3D" id="3.40.50.720">
    <property type="entry name" value="NAD(P)-binding Rossmann-like Domain"/>
    <property type="match status" value="1"/>
</dbReference>
<protein>
    <submittedName>
        <fullName evidence="1 2">Short-chain dehydrogenase</fullName>
    </submittedName>
</protein>
<gene>
    <name evidence="1" type="ORF">CBM2605_A10163</name>
    <name evidence="2" type="ORF">CBM2607_10144</name>
</gene>
<dbReference type="EMBL" id="LT984806">
    <property type="protein sequence ID" value="SPD45207.1"/>
    <property type="molecule type" value="Genomic_DNA"/>
</dbReference>
<dbReference type="CDD" id="cd05325">
    <property type="entry name" value="carb_red_sniffer_like_SDR_c"/>
    <property type="match status" value="1"/>
</dbReference>
<dbReference type="InterPro" id="IPR052184">
    <property type="entry name" value="SDR_enzymes"/>
</dbReference>
<dbReference type="PRINTS" id="PR00081">
    <property type="entry name" value="GDHRDH"/>
</dbReference>
<dbReference type="Proteomes" id="UP000255168">
    <property type="component" value="Chromosome I"/>
</dbReference>
<accession>A0A375H4M7</accession>
<keyword evidence="4" id="KW-1185">Reference proteome</keyword>
<dbReference type="GO" id="GO:0016616">
    <property type="term" value="F:oxidoreductase activity, acting on the CH-OH group of donors, NAD or NADP as acceptor"/>
    <property type="evidence" value="ECO:0007669"/>
    <property type="project" value="TreeGrafter"/>
</dbReference>
<evidence type="ECO:0000313" key="2">
    <source>
        <dbReference type="EMBL" id="SPD45207.1"/>
    </source>
</evidence>
<sequence length="246" mass="25815">MLNPQPALPDAGQFQKGGPPLPTALILGASRGIGLEFVRQYRADGWRVIAAARTPEGVGALEALGAEAHQADLSDAGAVAGLGWKLDGEALDVAIYNAGVMGPRTESAQPVTPPEFDRVMHVNVLGPMMALPLLLPYVEAGQSGHGGVLAVLSSRMGSIGAMEHSTSWLYRVSKAGANAALRAVALDARHATCVALHPGWVKTDMGGQEADLTVQQSVKGMRQVLASVKRRDNGTFHNYDGTPIPW</sequence>
<proteinExistence type="predicted"/>